<keyword evidence="5" id="KW-1185">Reference proteome</keyword>
<evidence type="ECO:0000313" key="4">
    <source>
        <dbReference type="EMBL" id="QMW00859.1"/>
    </source>
</evidence>
<dbReference type="Gene3D" id="3.40.720.10">
    <property type="entry name" value="Alkaline Phosphatase, subunit A"/>
    <property type="match status" value="1"/>
</dbReference>
<dbReference type="AlphaFoldDB" id="A0A7G5GPR7"/>
<dbReference type="SUPFAM" id="SSF53649">
    <property type="entry name" value="Alkaline phosphatase-like"/>
    <property type="match status" value="1"/>
</dbReference>
<dbReference type="Pfam" id="PF00884">
    <property type="entry name" value="Sulfatase"/>
    <property type="match status" value="1"/>
</dbReference>
<dbReference type="FunFam" id="3.40.720.10:FF:000047">
    <property type="entry name" value="Arylsulfatase"/>
    <property type="match status" value="1"/>
</dbReference>
<dbReference type="InterPro" id="IPR050738">
    <property type="entry name" value="Sulfatase"/>
</dbReference>
<dbReference type="CDD" id="cd16025">
    <property type="entry name" value="PAS_like"/>
    <property type="match status" value="1"/>
</dbReference>
<reference evidence="4 5" key="1">
    <citation type="submission" date="2020-07" db="EMBL/GenBank/DDBJ databases">
        <title>Spirosoma foliorum sp. nov., isolated from the leaves on the Nejang mountain Korea, Republic of.</title>
        <authorList>
            <person name="Ho H."/>
            <person name="Lee Y.-J."/>
            <person name="Nurcahyanto D.-A."/>
            <person name="Kim S.-G."/>
        </authorList>
    </citation>
    <scope>NUCLEOTIDE SEQUENCE [LARGE SCALE GENOMIC DNA]</scope>
    <source>
        <strain evidence="4 5">PL0136</strain>
    </source>
</reference>
<dbReference type="EMBL" id="CP059732">
    <property type="protein sequence ID" value="QMW00859.1"/>
    <property type="molecule type" value="Genomic_DNA"/>
</dbReference>
<organism evidence="4 5">
    <name type="scientific">Spirosoma foliorum</name>
    <dbReference type="NCBI Taxonomy" id="2710596"/>
    <lineage>
        <taxon>Bacteria</taxon>
        <taxon>Pseudomonadati</taxon>
        <taxon>Bacteroidota</taxon>
        <taxon>Cytophagia</taxon>
        <taxon>Cytophagales</taxon>
        <taxon>Cytophagaceae</taxon>
        <taxon>Spirosoma</taxon>
    </lineage>
</organism>
<keyword evidence="2" id="KW-0378">Hydrolase</keyword>
<dbReference type="InterPro" id="IPR017850">
    <property type="entry name" value="Alkaline_phosphatase_core_sf"/>
</dbReference>
<proteinExistence type="inferred from homology"/>
<gene>
    <name evidence="4" type="ORF">H3H32_23125</name>
</gene>
<dbReference type="InterPro" id="IPR000917">
    <property type="entry name" value="Sulfatase_N"/>
</dbReference>
<sequence>MKKVLFVGSLPVIAVLTTLMFGGFEQKQVDSSSPKATRKPNIIVIMADDMGFSDLGCYGGEIHTPNIDFLANNGIRYTQFYNTSRCCPTRAALLTGLYNQQAGIGKMTDAEDEPGYRGHLTENTVTLAEVLKTAGYQTAMTGKWHVSNTRVQKNPQEQLDWLNHKKDYGDFAPLEQYPTNRGFDKYFGNIWGVVDFFDPFSLVSGTKPIKNVPKNYYHTDAISDTTVGYIKSFAKSSAPFFIYVAETAPHWPLMALPEDIAKYKDTYKSGWDAIRKARYDKMSKMGLIDPTRTKFSKRWQDDLSWENNPDKEWDARAMAVHAAMIDRMDQGIGRMIKALRETGQLDNTLILFLSDNGASPENCAAYGPGFDRPNETRDGRPIVYDLKKQILPGAQTSYASIGQRWANVANTPYQFWKAESYEGGVHTPLVAFWPNGITAKKGSYSAQVGHVMDFMSTFVDMSGATYPKEFKGHAITPTTGISLMPSFQGKAAAGHETLFNEHFGARYARSGNWKLVSSSRDSTWHLFNLATDKSETHDVAAQFPDKVRQLESQWHQWANTHQVFPKPGKKK</sequence>
<dbReference type="RefSeq" id="WP_182457972.1">
    <property type="nucleotide sequence ID" value="NZ_CP059732.1"/>
</dbReference>
<dbReference type="PANTHER" id="PTHR42693">
    <property type="entry name" value="ARYLSULFATASE FAMILY MEMBER"/>
    <property type="match status" value="1"/>
</dbReference>
<dbReference type="KEGG" id="sfol:H3H32_23125"/>
<comment type="similarity">
    <text evidence="1">Belongs to the sulfatase family.</text>
</comment>
<dbReference type="Proteomes" id="UP000515369">
    <property type="component" value="Chromosome"/>
</dbReference>
<accession>A0A7G5GPR7</accession>
<protein>
    <submittedName>
        <fullName evidence="4">Arylsulfatase</fullName>
    </submittedName>
</protein>
<evidence type="ECO:0000313" key="5">
    <source>
        <dbReference type="Proteomes" id="UP000515369"/>
    </source>
</evidence>
<evidence type="ECO:0000256" key="1">
    <source>
        <dbReference type="ARBA" id="ARBA00008779"/>
    </source>
</evidence>
<feature type="domain" description="Sulfatase N-terminal" evidence="3">
    <location>
        <begin position="40"/>
        <end position="463"/>
    </location>
</feature>
<evidence type="ECO:0000256" key="2">
    <source>
        <dbReference type="ARBA" id="ARBA00022801"/>
    </source>
</evidence>
<dbReference type="GO" id="GO:0004065">
    <property type="term" value="F:arylsulfatase activity"/>
    <property type="evidence" value="ECO:0007669"/>
    <property type="project" value="TreeGrafter"/>
</dbReference>
<dbReference type="Gene3D" id="3.30.1120.10">
    <property type="match status" value="1"/>
</dbReference>
<name>A0A7G5GPR7_9BACT</name>
<dbReference type="PANTHER" id="PTHR42693:SF53">
    <property type="entry name" value="ENDO-4-O-SULFATASE"/>
    <property type="match status" value="1"/>
</dbReference>
<evidence type="ECO:0000259" key="3">
    <source>
        <dbReference type="Pfam" id="PF00884"/>
    </source>
</evidence>